<organism evidence="1">
    <name type="scientific">marine sediment metagenome</name>
    <dbReference type="NCBI Taxonomy" id="412755"/>
    <lineage>
        <taxon>unclassified sequences</taxon>
        <taxon>metagenomes</taxon>
        <taxon>ecological metagenomes</taxon>
    </lineage>
</organism>
<proteinExistence type="predicted"/>
<dbReference type="Pfam" id="PF04392">
    <property type="entry name" value="ABC_sub_bind"/>
    <property type="match status" value="1"/>
</dbReference>
<feature type="non-terminal residue" evidence="1">
    <location>
        <position position="1"/>
    </location>
</feature>
<sequence length="70" mass="7581">EHPALDAARDGFKEAMEEAGYKEGVDVVYDLQNAQGDFTNAISIAQKFKDDKGGFDCSHCYSHCSGSFTG</sequence>
<comment type="caution">
    <text evidence="1">The sequence shown here is derived from an EMBL/GenBank/DDBJ whole genome shotgun (WGS) entry which is preliminary data.</text>
</comment>
<gene>
    <name evidence="1" type="ORF">S12H4_21333</name>
</gene>
<dbReference type="Gene3D" id="3.40.50.2300">
    <property type="match status" value="1"/>
</dbReference>
<dbReference type="AlphaFoldDB" id="X1T4J7"/>
<name>X1T4J7_9ZZZZ</name>
<dbReference type="EMBL" id="BARW01010956">
    <property type="protein sequence ID" value="GAI82505.1"/>
    <property type="molecule type" value="Genomic_DNA"/>
</dbReference>
<evidence type="ECO:0000313" key="1">
    <source>
        <dbReference type="EMBL" id="GAI82505.1"/>
    </source>
</evidence>
<accession>X1T4J7</accession>
<reference evidence="1" key="1">
    <citation type="journal article" date="2014" name="Front. Microbiol.">
        <title>High frequency of phylogenetically diverse reductive dehalogenase-homologous genes in deep subseafloor sedimentary metagenomes.</title>
        <authorList>
            <person name="Kawai M."/>
            <person name="Futagami T."/>
            <person name="Toyoda A."/>
            <person name="Takaki Y."/>
            <person name="Nishi S."/>
            <person name="Hori S."/>
            <person name="Arai W."/>
            <person name="Tsubouchi T."/>
            <person name="Morono Y."/>
            <person name="Uchiyama I."/>
            <person name="Ito T."/>
            <person name="Fujiyama A."/>
            <person name="Inagaki F."/>
            <person name="Takami H."/>
        </authorList>
    </citation>
    <scope>NUCLEOTIDE SEQUENCE</scope>
    <source>
        <strain evidence="1">Expedition CK06-06</strain>
    </source>
</reference>
<protein>
    <submittedName>
        <fullName evidence="1">Uncharacterized protein</fullName>
    </submittedName>
</protein>
<dbReference type="InterPro" id="IPR007487">
    <property type="entry name" value="ABC_transpt-TYRBP-like"/>
</dbReference>